<feature type="transmembrane region" description="Helical" evidence="6">
    <location>
        <begin position="133"/>
        <end position="154"/>
    </location>
</feature>
<feature type="transmembrane region" description="Helical" evidence="6">
    <location>
        <begin position="57"/>
        <end position="75"/>
    </location>
</feature>
<proteinExistence type="predicted"/>
<dbReference type="Proteomes" id="UP000000663">
    <property type="component" value="Chromosome"/>
</dbReference>
<dbReference type="GeneID" id="5144466"/>
<dbReference type="GO" id="GO:0005886">
    <property type="term" value="C:plasma membrane"/>
    <property type="evidence" value="ECO:0007669"/>
    <property type="project" value="UniProtKB-SubCell"/>
</dbReference>
<dbReference type="STRING" id="351160.RCIX1468"/>
<keyword evidence="3 6" id="KW-0812">Transmembrane</keyword>
<reference evidence="7 8" key="1">
    <citation type="journal article" date="2006" name="Science">
        <title>Genome of rice cluster I archaea -- the key methane producers in the rice rhizosphere.</title>
        <authorList>
            <person name="Erkel C."/>
            <person name="Kube M."/>
            <person name="Reinhardt R."/>
            <person name="Liesack W."/>
        </authorList>
    </citation>
    <scope>NUCLEOTIDE SEQUENCE [LARGE SCALE GENOMIC DNA]</scope>
    <source>
        <strain evidence="8">DSM 22066 / NBRC 105507 / MRE50</strain>
    </source>
</reference>
<evidence type="ECO:0000313" key="7">
    <source>
        <dbReference type="EMBL" id="CAJ36733.1"/>
    </source>
</evidence>
<evidence type="ECO:0000256" key="2">
    <source>
        <dbReference type="ARBA" id="ARBA00022475"/>
    </source>
</evidence>
<name>Q0W4G0_METAR</name>
<keyword evidence="2" id="KW-1003">Cell membrane</keyword>
<dbReference type="eggNOG" id="arCOG02209">
    <property type="taxonomic scope" value="Archaea"/>
</dbReference>
<dbReference type="InterPro" id="IPR002797">
    <property type="entry name" value="Polysacc_synth"/>
</dbReference>
<evidence type="ECO:0000256" key="6">
    <source>
        <dbReference type="SAM" id="Phobius"/>
    </source>
</evidence>
<feature type="transmembrane region" description="Helical" evidence="6">
    <location>
        <begin position="166"/>
        <end position="188"/>
    </location>
</feature>
<dbReference type="AlphaFoldDB" id="Q0W4G0"/>
<sequence length="461" mass="52219">MLSTFNILLIKDLLNKYSRFIEDIIISMIPRSLAMGIGLITSVMIARGLGPEDIGNYAIILSISSLVVVLSDMGINQTAVRYASIALSNNDIEKHHMALRWAFRLRMITAIVVTILFIIVSKYILSNIWHAEYLWKLTIISLITSVFSIMAFVPQIYFQSQKKFRMYALIATTQTIIIFCGILLLSIFNYWSLTIVVVINFVATFIGTVLSFIVIPNSVLFSSTDFKNITIRNFYCKVLKAPKLYNNKHQFMNPDSFLFFIIISTIILAITQKLDIWIMGYFVDKIQIGIYYIATSVTLPLSVVLWGTLIVVLPHTSTALSYEESMNKLKKISQLSIILVVFGIMYSIFIPILIPFIFGEKYIDGVLIAQILCFGYCIYMLTNPLQMIGYNFGLIKYYWLINLAQLLIIIVINIVFLPEIGIFASAIAIVLSNTIGLIVSLALLILVIKKSPMLKSNYIDQ</sequence>
<dbReference type="EMBL" id="AM114193">
    <property type="protein sequence ID" value="CAJ36733.1"/>
    <property type="molecule type" value="Genomic_DNA"/>
</dbReference>
<protein>
    <submittedName>
        <fullName evidence="7">Polysaccharide biosynthesis protein</fullName>
    </submittedName>
</protein>
<accession>Q0W4G0</accession>
<keyword evidence="8" id="KW-1185">Reference proteome</keyword>
<dbReference type="PANTHER" id="PTHR30250:SF11">
    <property type="entry name" value="O-ANTIGEN TRANSPORTER-RELATED"/>
    <property type="match status" value="1"/>
</dbReference>
<evidence type="ECO:0000313" key="8">
    <source>
        <dbReference type="Proteomes" id="UP000000663"/>
    </source>
</evidence>
<comment type="subcellular location">
    <subcellularLocation>
        <location evidence="1">Cell membrane</location>
        <topology evidence="1">Multi-pass membrane protein</topology>
    </subcellularLocation>
</comment>
<dbReference type="KEGG" id="rci:RCIX1468"/>
<evidence type="ECO:0000256" key="3">
    <source>
        <dbReference type="ARBA" id="ARBA00022692"/>
    </source>
</evidence>
<feature type="transmembrane region" description="Helical" evidence="6">
    <location>
        <begin position="365"/>
        <end position="385"/>
    </location>
</feature>
<evidence type="ECO:0000256" key="4">
    <source>
        <dbReference type="ARBA" id="ARBA00022989"/>
    </source>
</evidence>
<evidence type="ECO:0000256" key="5">
    <source>
        <dbReference type="ARBA" id="ARBA00023136"/>
    </source>
</evidence>
<feature type="transmembrane region" description="Helical" evidence="6">
    <location>
        <begin position="20"/>
        <end position="45"/>
    </location>
</feature>
<keyword evidence="4 6" id="KW-1133">Transmembrane helix</keyword>
<feature type="transmembrane region" description="Helical" evidence="6">
    <location>
        <begin position="289"/>
        <end position="314"/>
    </location>
</feature>
<feature type="transmembrane region" description="Helical" evidence="6">
    <location>
        <begin position="422"/>
        <end position="448"/>
    </location>
</feature>
<feature type="transmembrane region" description="Helical" evidence="6">
    <location>
        <begin position="103"/>
        <end position="121"/>
    </location>
</feature>
<evidence type="ECO:0000256" key="1">
    <source>
        <dbReference type="ARBA" id="ARBA00004651"/>
    </source>
</evidence>
<dbReference type="InterPro" id="IPR050833">
    <property type="entry name" value="Poly_Biosynth_Transport"/>
</dbReference>
<keyword evidence="5 6" id="KW-0472">Membrane</keyword>
<feature type="transmembrane region" description="Helical" evidence="6">
    <location>
        <begin position="397"/>
        <end position="416"/>
    </location>
</feature>
<dbReference type="Pfam" id="PF01943">
    <property type="entry name" value="Polysacc_synt"/>
    <property type="match status" value="1"/>
</dbReference>
<gene>
    <name evidence="7" type="ORF">RCIX1468</name>
</gene>
<feature type="transmembrane region" description="Helical" evidence="6">
    <location>
        <begin position="257"/>
        <end position="283"/>
    </location>
</feature>
<organism evidence="7 8">
    <name type="scientific">Methanocella arvoryzae (strain DSM 22066 / NBRC 105507 / MRE50)</name>
    <dbReference type="NCBI Taxonomy" id="351160"/>
    <lineage>
        <taxon>Archaea</taxon>
        <taxon>Methanobacteriati</taxon>
        <taxon>Methanobacteriota</taxon>
        <taxon>Stenosarchaea group</taxon>
        <taxon>Methanomicrobia</taxon>
        <taxon>Methanocellales</taxon>
        <taxon>Methanocellaceae</taxon>
        <taxon>Methanocella</taxon>
    </lineage>
</organism>
<feature type="transmembrane region" description="Helical" evidence="6">
    <location>
        <begin position="194"/>
        <end position="215"/>
    </location>
</feature>
<dbReference type="RefSeq" id="WP_012035820.1">
    <property type="nucleotide sequence ID" value="NC_009464.1"/>
</dbReference>
<feature type="transmembrane region" description="Helical" evidence="6">
    <location>
        <begin position="335"/>
        <end position="359"/>
    </location>
</feature>
<dbReference type="PANTHER" id="PTHR30250">
    <property type="entry name" value="PST FAMILY PREDICTED COLANIC ACID TRANSPORTER"/>
    <property type="match status" value="1"/>
</dbReference>